<dbReference type="InterPro" id="IPR051536">
    <property type="entry name" value="UDG_Type-4/5"/>
</dbReference>
<dbReference type="EMBL" id="LGHJ01000018">
    <property type="protein sequence ID" value="KPL74250.1"/>
    <property type="molecule type" value="Genomic_DNA"/>
</dbReference>
<dbReference type="GO" id="GO:0046872">
    <property type="term" value="F:metal ion binding"/>
    <property type="evidence" value="ECO:0007669"/>
    <property type="project" value="UniProtKB-KW"/>
</dbReference>
<accession>A0A0N8GM42</accession>
<dbReference type="SUPFAM" id="SSF52141">
    <property type="entry name" value="Uracil-DNA glycosylase-like"/>
    <property type="match status" value="1"/>
</dbReference>
<feature type="domain" description="Uracil-DNA glycosylase-like" evidence="10">
    <location>
        <begin position="50"/>
        <end position="222"/>
    </location>
</feature>
<keyword evidence="6" id="KW-0411">Iron-sulfur</keyword>
<dbReference type="Pfam" id="PF03167">
    <property type="entry name" value="UDG"/>
    <property type="match status" value="1"/>
</dbReference>
<dbReference type="STRING" id="360411.AC812_13190"/>
<gene>
    <name evidence="11" type="ORF">AC812_13190</name>
</gene>
<dbReference type="Gene3D" id="3.40.470.10">
    <property type="entry name" value="Uracil-DNA glycosylase-like domain"/>
    <property type="match status" value="1"/>
</dbReference>
<evidence type="ECO:0000259" key="10">
    <source>
        <dbReference type="SMART" id="SM00986"/>
    </source>
</evidence>
<evidence type="ECO:0000256" key="6">
    <source>
        <dbReference type="ARBA" id="ARBA00023014"/>
    </source>
</evidence>
<evidence type="ECO:0000256" key="2">
    <source>
        <dbReference type="ARBA" id="ARBA00022723"/>
    </source>
</evidence>
<dbReference type="InterPro" id="IPR005122">
    <property type="entry name" value="Uracil-DNA_glycosylase-like"/>
</dbReference>
<dbReference type="GO" id="GO:0006284">
    <property type="term" value="P:base-excision repair"/>
    <property type="evidence" value="ECO:0007669"/>
    <property type="project" value="InterPro"/>
</dbReference>
<dbReference type="AlphaFoldDB" id="A0A0N8GM42"/>
<keyword evidence="7" id="KW-0234">DNA repair</keyword>
<dbReference type="InterPro" id="IPR036895">
    <property type="entry name" value="Uracil-DNA_glycosylase-like_sf"/>
</dbReference>
<keyword evidence="5" id="KW-0408">Iron</keyword>
<keyword evidence="4" id="KW-0378">Hydrolase</keyword>
<evidence type="ECO:0000256" key="4">
    <source>
        <dbReference type="ARBA" id="ARBA00022801"/>
    </source>
</evidence>
<dbReference type="CDD" id="cd10031">
    <property type="entry name" value="UDG-F5_TTUDGB_like"/>
    <property type="match status" value="1"/>
</dbReference>
<dbReference type="GO" id="GO:0004844">
    <property type="term" value="F:uracil DNA N-glycosylase activity"/>
    <property type="evidence" value="ECO:0007669"/>
    <property type="project" value="InterPro"/>
</dbReference>
<comment type="caution">
    <text evidence="11">The sequence shown here is derived from an EMBL/GenBank/DDBJ whole genome shotgun (WGS) entry which is preliminary data.</text>
</comment>
<dbReference type="Proteomes" id="UP000050514">
    <property type="component" value="Unassembled WGS sequence"/>
</dbReference>
<dbReference type="OrthoDB" id="5290748at2"/>
<reference evidence="11 12" key="1">
    <citation type="submission" date="2015-07" db="EMBL/GenBank/DDBJ databases">
        <title>Draft genome of Bellilinea caldifistulae DSM 17877.</title>
        <authorList>
            <person name="Hemp J."/>
            <person name="Ward L.M."/>
            <person name="Pace L.A."/>
            <person name="Fischer W.W."/>
        </authorList>
    </citation>
    <scope>NUCLEOTIDE SEQUENCE [LARGE SCALE GENOMIC DNA]</scope>
    <source>
        <strain evidence="11 12">GOMI-1</strain>
    </source>
</reference>
<dbReference type="SMART" id="SM00986">
    <property type="entry name" value="UDG"/>
    <property type="match status" value="1"/>
</dbReference>
<evidence type="ECO:0000256" key="3">
    <source>
        <dbReference type="ARBA" id="ARBA00022763"/>
    </source>
</evidence>
<keyword evidence="1" id="KW-0004">4Fe-4S</keyword>
<protein>
    <recommendedName>
        <fullName evidence="9">Type-5 uracil-DNA glycosylase</fullName>
    </recommendedName>
</protein>
<evidence type="ECO:0000313" key="12">
    <source>
        <dbReference type="Proteomes" id="UP000050514"/>
    </source>
</evidence>
<sequence>MTVQRDLWEQLNREIIGCRRCPRLVEWREQVARERRRAFADWEYWGKPVPGFGDTQARVLIVGLAPGAHGSNRTGRMFTGDSSGDFLYRALYEAGFASQPTANHQGDGLKLQDVFITAVCRCAPPDNRPLTEEILNCQPYLVQELRLLSQLEGIVALGRIAFERVQKILRPENPLLPFRHGAFYKPVDHLPWLLASYHPSRQNTQTGRLTPAMFAGIWQRVREELG</sequence>
<dbReference type="InterPro" id="IPR044147">
    <property type="entry name" value="UdgB-like"/>
</dbReference>
<evidence type="ECO:0000256" key="5">
    <source>
        <dbReference type="ARBA" id="ARBA00023004"/>
    </source>
</evidence>
<dbReference type="SMART" id="SM00987">
    <property type="entry name" value="UreE_C"/>
    <property type="match status" value="1"/>
</dbReference>
<evidence type="ECO:0000256" key="1">
    <source>
        <dbReference type="ARBA" id="ARBA00022485"/>
    </source>
</evidence>
<name>A0A0N8GM42_9CHLR</name>
<dbReference type="GO" id="GO:0033958">
    <property type="term" value="F:DNA-deoxyinosine glycosylase activity"/>
    <property type="evidence" value="ECO:0007669"/>
    <property type="project" value="InterPro"/>
</dbReference>
<comment type="similarity">
    <text evidence="8">Belongs to the uracil-DNA glycosylase (UDG) superfamily. Type 5 (UDGb) family.</text>
</comment>
<evidence type="ECO:0000256" key="7">
    <source>
        <dbReference type="ARBA" id="ARBA00023204"/>
    </source>
</evidence>
<keyword evidence="2" id="KW-0479">Metal-binding</keyword>
<keyword evidence="3" id="KW-0227">DNA damage</keyword>
<evidence type="ECO:0000313" key="11">
    <source>
        <dbReference type="EMBL" id="KPL74250.1"/>
    </source>
</evidence>
<organism evidence="11 12">
    <name type="scientific">Bellilinea caldifistulae</name>
    <dbReference type="NCBI Taxonomy" id="360411"/>
    <lineage>
        <taxon>Bacteria</taxon>
        <taxon>Bacillati</taxon>
        <taxon>Chloroflexota</taxon>
        <taxon>Anaerolineae</taxon>
        <taxon>Anaerolineales</taxon>
        <taxon>Anaerolineaceae</taxon>
        <taxon>Bellilinea</taxon>
    </lineage>
</organism>
<dbReference type="PANTHER" id="PTHR33693">
    <property type="entry name" value="TYPE-5 URACIL-DNA GLYCOSYLASE"/>
    <property type="match status" value="1"/>
</dbReference>
<dbReference type="GO" id="GO:0051539">
    <property type="term" value="F:4 iron, 4 sulfur cluster binding"/>
    <property type="evidence" value="ECO:0007669"/>
    <property type="project" value="UniProtKB-KW"/>
</dbReference>
<evidence type="ECO:0000256" key="8">
    <source>
        <dbReference type="ARBA" id="ARBA00023779"/>
    </source>
</evidence>
<proteinExistence type="inferred from homology"/>
<evidence type="ECO:0000256" key="9">
    <source>
        <dbReference type="ARBA" id="ARBA00023887"/>
    </source>
</evidence>
<keyword evidence="12" id="KW-1185">Reference proteome</keyword>
<dbReference type="PANTHER" id="PTHR33693:SF3">
    <property type="entry name" value="TYPE-5 URACIL-DNA GLYCOSYLASE"/>
    <property type="match status" value="1"/>
</dbReference>
<dbReference type="PATRIC" id="fig|360411.5.peg.702"/>